<dbReference type="InterPro" id="IPR050461">
    <property type="entry name" value="Nitroreductase_HadB/RutE"/>
</dbReference>
<dbReference type="SUPFAM" id="SSF55469">
    <property type="entry name" value="FMN-dependent nitroreductase-like"/>
    <property type="match status" value="1"/>
</dbReference>
<dbReference type="NCBIfam" id="NF003768">
    <property type="entry name" value="PRK05365.1"/>
    <property type="match status" value="1"/>
</dbReference>
<dbReference type="PANTHER" id="PTHR43543:SF1">
    <property type="entry name" value="MALONIC SEMIALDEHYDE REDUCTASE RUTE-RELATED"/>
    <property type="match status" value="1"/>
</dbReference>
<evidence type="ECO:0000256" key="4">
    <source>
        <dbReference type="ARBA" id="ARBA00023002"/>
    </source>
</evidence>
<gene>
    <name evidence="7" type="ORF">SAMN04488071_3371</name>
</gene>
<dbReference type="PANTHER" id="PTHR43543">
    <property type="entry name" value="MALONIC SEMIALDEHYDE REDUCTASE RUTE-RELATED"/>
    <property type="match status" value="1"/>
</dbReference>
<dbReference type="EMBL" id="FNAK01000008">
    <property type="protein sequence ID" value="SDE60849.1"/>
    <property type="molecule type" value="Genomic_DNA"/>
</dbReference>
<dbReference type="Proteomes" id="UP000183685">
    <property type="component" value="Unassembled WGS sequence"/>
</dbReference>
<dbReference type="Gene3D" id="3.40.109.10">
    <property type="entry name" value="NADH Oxidase"/>
    <property type="match status" value="1"/>
</dbReference>
<keyword evidence="5" id="KW-0520">NAD</keyword>
<organism evidence="7 8">
    <name type="scientific">Kordiimonas lacus</name>
    <dbReference type="NCBI Taxonomy" id="637679"/>
    <lineage>
        <taxon>Bacteria</taxon>
        <taxon>Pseudomonadati</taxon>
        <taxon>Pseudomonadota</taxon>
        <taxon>Alphaproteobacteria</taxon>
        <taxon>Kordiimonadales</taxon>
        <taxon>Kordiimonadaceae</taxon>
        <taxon>Kordiimonas</taxon>
    </lineage>
</organism>
<accession>A0A1G7EB14</accession>
<dbReference type="OrthoDB" id="9784375at2"/>
<evidence type="ECO:0000256" key="2">
    <source>
        <dbReference type="ARBA" id="ARBA00022643"/>
    </source>
</evidence>
<comment type="cofactor">
    <cofactor evidence="5">
        <name>FMN</name>
        <dbReference type="ChEBI" id="CHEBI:58210"/>
    </cofactor>
</comment>
<proteinExistence type="inferred from homology"/>
<evidence type="ECO:0000313" key="8">
    <source>
        <dbReference type="Proteomes" id="UP000183685"/>
    </source>
</evidence>
<dbReference type="STRING" id="637679.GCA_001550055_00150"/>
<dbReference type="InterPro" id="IPR023936">
    <property type="entry name" value="RutE-like"/>
</dbReference>
<feature type="domain" description="Nitroreductase" evidence="6">
    <location>
        <begin position="22"/>
        <end position="162"/>
    </location>
</feature>
<keyword evidence="1 5" id="KW-0285">Flavoprotein</keyword>
<dbReference type="AlphaFoldDB" id="A0A1G7EB14"/>
<keyword evidence="3 5" id="KW-0521">NADP</keyword>
<evidence type="ECO:0000256" key="5">
    <source>
        <dbReference type="HAMAP-Rule" id="MF_01204"/>
    </source>
</evidence>
<keyword evidence="2 5" id="KW-0288">FMN</keyword>
<name>A0A1G7EB14_9PROT</name>
<comment type="similarity">
    <text evidence="5">Belongs to the nitroreductase family. HadB/RutE subfamily.</text>
</comment>
<evidence type="ECO:0000259" key="6">
    <source>
        <dbReference type="Pfam" id="PF00881"/>
    </source>
</evidence>
<reference evidence="7 8" key="1">
    <citation type="submission" date="2016-10" db="EMBL/GenBank/DDBJ databases">
        <authorList>
            <person name="de Groot N.N."/>
        </authorList>
    </citation>
    <scope>NUCLEOTIDE SEQUENCE [LARGE SCALE GENOMIC DNA]</scope>
    <source>
        <strain evidence="7 8">CGMCC 1.9109</strain>
    </source>
</reference>
<dbReference type="GO" id="GO:0016491">
    <property type="term" value="F:oxidoreductase activity"/>
    <property type="evidence" value="ECO:0007669"/>
    <property type="project" value="UniProtKB-UniRule"/>
</dbReference>
<dbReference type="Pfam" id="PF00881">
    <property type="entry name" value="Nitroreductase"/>
    <property type="match status" value="1"/>
</dbReference>
<evidence type="ECO:0000256" key="3">
    <source>
        <dbReference type="ARBA" id="ARBA00022857"/>
    </source>
</evidence>
<evidence type="ECO:0000256" key="1">
    <source>
        <dbReference type="ARBA" id="ARBA00022630"/>
    </source>
</evidence>
<protein>
    <recommendedName>
        <fullName evidence="5">Putative NADH dehydrogenase/NAD(P)H nitroreductase SAMN04488071_3371</fullName>
        <ecNumber evidence="5">1.-.-.-</ecNumber>
    </recommendedName>
</protein>
<dbReference type="InterPro" id="IPR029479">
    <property type="entry name" value="Nitroreductase"/>
</dbReference>
<dbReference type="RefSeq" id="WP_068301301.1">
    <property type="nucleotide sequence ID" value="NZ_DAIOMO010000002.1"/>
</dbReference>
<keyword evidence="8" id="KW-1185">Reference proteome</keyword>
<evidence type="ECO:0000313" key="7">
    <source>
        <dbReference type="EMBL" id="SDE60849.1"/>
    </source>
</evidence>
<dbReference type="EC" id="1.-.-.-" evidence="5"/>
<dbReference type="HAMAP" id="MF_01204">
    <property type="entry name" value="Oxidoreductase_RutE_HadB"/>
    <property type="match status" value="1"/>
</dbReference>
<keyword evidence="4 5" id="KW-0560">Oxidoreductase</keyword>
<dbReference type="CDD" id="cd02148">
    <property type="entry name" value="RutE-like"/>
    <property type="match status" value="1"/>
</dbReference>
<dbReference type="InterPro" id="IPR000415">
    <property type="entry name" value="Nitroreductase-like"/>
</dbReference>
<sequence>MAITPTTKLDDAALDQLFREARTINVWTDRAVSDDQVRELFDLLKMAPTSANCCPARFTFVKSKEAKERLVPHLMEGNQAKVMQAPVTAIIATDTAFAEKLPKLFPHEPDAKNWFADPAVSEETAFRNGTLQGAYLIMAARSLGLDCGPMSGFDKEGVDKEFFSGTTFKSNFLCSLGYGSDERIFPRSPRFDFDEAAQIL</sequence>